<dbReference type="Proteomes" id="UP001303473">
    <property type="component" value="Unassembled WGS sequence"/>
</dbReference>
<protein>
    <submittedName>
        <fullName evidence="2">Uncharacterized protein</fullName>
    </submittedName>
</protein>
<dbReference type="AlphaFoldDB" id="A0AAN6NHH8"/>
<sequence length="271" mass="29502">MAARSVLSQALEPAKLRSVYLRVKPAPSTLSERRSVLRALKQHGEIEVFKKLHDGSSFISVAAKSGTADMLVTRSPLQYDYVREHAYDSRVPPAYAQLLTPIDVNNLPDNGGIYKGEHIGQGNGGGGGGGGRTKTFTVEIFPAPEYAHKNRIRASPLHGTWPDERGLFKRDSFTTAALRRMIPKDMSSIGLRDWESGGQIEEGSEGGGSMGVNTGVNTVGGDTKVRGGRMIVEGGSRKEGKTVADYVEQRRLRKMQRERLRGIVEGKKDGP</sequence>
<gene>
    <name evidence="2" type="ORF">QBC46DRAFT_62608</name>
</gene>
<dbReference type="EMBL" id="MU853753">
    <property type="protein sequence ID" value="KAK3945910.1"/>
    <property type="molecule type" value="Genomic_DNA"/>
</dbReference>
<proteinExistence type="predicted"/>
<organism evidence="2 3">
    <name type="scientific">Diplogelasinospora grovesii</name>
    <dbReference type="NCBI Taxonomy" id="303347"/>
    <lineage>
        <taxon>Eukaryota</taxon>
        <taxon>Fungi</taxon>
        <taxon>Dikarya</taxon>
        <taxon>Ascomycota</taxon>
        <taxon>Pezizomycotina</taxon>
        <taxon>Sordariomycetes</taxon>
        <taxon>Sordariomycetidae</taxon>
        <taxon>Sordariales</taxon>
        <taxon>Diplogelasinosporaceae</taxon>
        <taxon>Diplogelasinospora</taxon>
    </lineage>
</organism>
<feature type="region of interest" description="Disordered" evidence="1">
    <location>
        <begin position="200"/>
        <end position="227"/>
    </location>
</feature>
<evidence type="ECO:0000313" key="2">
    <source>
        <dbReference type="EMBL" id="KAK3945910.1"/>
    </source>
</evidence>
<evidence type="ECO:0000256" key="1">
    <source>
        <dbReference type="SAM" id="MobiDB-lite"/>
    </source>
</evidence>
<feature type="compositionally biased region" description="Low complexity" evidence="1">
    <location>
        <begin position="211"/>
        <end position="222"/>
    </location>
</feature>
<keyword evidence="3" id="KW-1185">Reference proteome</keyword>
<name>A0AAN6NHH8_9PEZI</name>
<comment type="caution">
    <text evidence="2">The sequence shown here is derived from an EMBL/GenBank/DDBJ whole genome shotgun (WGS) entry which is preliminary data.</text>
</comment>
<reference evidence="3" key="1">
    <citation type="journal article" date="2023" name="Mol. Phylogenet. Evol.">
        <title>Genome-scale phylogeny and comparative genomics of the fungal order Sordariales.</title>
        <authorList>
            <person name="Hensen N."/>
            <person name="Bonometti L."/>
            <person name="Westerberg I."/>
            <person name="Brannstrom I.O."/>
            <person name="Guillou S."/>
            <person name="Cros-Aarteil S."/>
            <person name="Calhoun S."/>
            <person name="Haridas S."/>
            <person name="Kuo A."/>
            <person name="Mondo S."/>
            <person name="Pangilinan J."/>
            <person name="Riley R."/>
            <person name="LaButti K."/>
            <person name="Andreopoulos B."/>
            <person name="Lipzen A."/>
            <person name="Chen C."/>
            <person name="Yan M."/>
            <person name="Daum C."/>
            <person name="Ng V."/>
            <person name="Clum A."/>
            <person name="Steindorff A."/>
            <person name="Ohm R.A."/>
            <person name="Martin F."/>
            <person name="Silar P."/>
            <person name="Natvig D.O."/>
            <person name="Lalanne C."/>
            <person name="Gautier V."/>
            <person name="Ament-Velasquez S.L."/>
            <person name="Kruys A."/>
            <person name="Hutchinson M.I."/>
            <person name="Powell A.J."/>
            <person name="Barry K."/>
            <person name="Miller A.N."/>
            <person name="Grigoriev I.V."/>
            <person name="Debuchy R."/>
            <person name="Gladieux P."/>
            <person name="Hiltunen Thoren M."/>
            <person name="Johannesson H."/>
        </authorList>
    </citation>
    <scope>NUCLEOTIDE SEQUENCE [LARGE SCALE GENOMIC DNA]</scope>
    <source>
        <strain evidence="3">CBS 340.73</strain>
    </source>
</reference>
<accession>A0AAN6NHH8</accession>
<evidence type="ECO:0000313" key="3">
    <source>
        <dbReference type="Proteomes" id="UP001303473"/>
    </source>
</evidence>